<evidence type="ECO:0000313" key="1">
    <source>
        <dbReference type="EMBL" id="KAL3284633.1"/>
    </source>
</evidence>
<reference evidence="1 2" key="1">
    <citation type="journal article" date="2021" name="BMC Biol.">
        <title>Horizontally acquired antibacterial genes associated with adaptive radiation of ladybird beetles.</title>
        <authorList>
            <person name="Li H.S."/>
            <person name="Tang X.F."/>
            <person name="Huang Y.H."/>
            <person name="Xu Z.Y."/>
            <person name="Chen M.L."/>
            <person name="Du X.Y."/>
            <person name="Qiu B.Y."/>
            <person name="Chen P.T."/>
            <person name="Zhang W."/>
            <person name="Slipinski A."/>
            <person name="Escalona H.E."/>
            <person name="Waterhouse R.M."/>
            <person name="Zwick A."/>
            <person name="Pang H."/>
        </authorList>
    </citation>
    <scope>NUCLEOTIDE SEQUENCE [LARGE SCALE GENOMIC DNA]</scope>
    <source>
        <strain evidence="1">SYSU2018</strain>
    </source>
</reference>
<evidence type="ECO:0000313" key="2">
    <source>
        <dbReference type="Proteomes" id="UP001516400"/>
    </source>
</evidence>
<protein>
    <submittedName>
        <fullName evidence="1">Uncharacterized protein</fullName>
    </submittedName>
</protein>
<accession>A0ABD2P1M6</accession>
<dbReference type="AlphaFoldDB" id="A0ABD2P1M6"/>
<comment type="caution">
    <text evidence="1">The sequence shown here is derived from an EMBL/GenBank/DDBJ whole genome shotgun (WGS) entry which is preliminary data.</text>
</comment>
<dbReference type="Proteomes" id="UP001516400">
    <property type="component" value="Unassembled WGS sequence"/>
</dbReference>
<organism evidence="1 2">
    <name type="scientific">Cryptolaemus montrouzieri</name>
    <dbReference type="NCBI Taxonomy" id="559131"/>
    <lineage>
        <taxon>Eukaryota</taxon>
        <taxon>Metazoa</taxon>
        <taxon>Ecdysozoa</taxon>
        <taxon>Arthropoda</taxon>
        <taxon>Hexapoda</taxon>
        <taxon>Insecta</taxon>
        <taxon>Pterygota</taxon>
        <taxon>Neoptera</taxon>
        <taxon>Endopterygota</taxon>
        <taxon>Coleoptera</taxon>
        <taxon>Polyphaga</taxon>
        <taxon>Cucujiformia</taxon>
        <taxon>Coccinelloidea</taxon>
        <taxon>Coccinellidae</taxon>
        <taxon>Scymninae</taxon>
        <taxon>Scymnini</taxon>
        <taxon>Cryptolaemus</taxon>
    </lineage>
</organism>
<dbReference type="EMBL" id="JABFTP020000165">
    <property type="protein sequence ID" value="KAL3284633.1"/>
    <property type="molecule type" value="Genomic_DNA"/>
</dbReference>
<proteinExistence type="predicted"/>
<sequence>MKKTLQRSVKPRIDPKVLKDPIIADIISQELSSKTDQIEISEGKRARGRRRTSWMSNLRNWTGLNREELIHTARDRWRYAMLLPTSESEKAPRERVRSIAQYTN</sequence>
<gene>
    <name evidence="1" type="ORF">HHI36_018787</name>
</gene>
<name>A0ABD2P1M6_9CUCU</name>
<keyword evidence="2" id="KW-1185">Reference proteome</keyword>